<accession>A0A5S5ANR2</accession>
<dbReference type="Pfam" id="PF14341">
    <property type="entry name" value="PilX_N"/>
    <property type="match status" value="1"/>
</dbReference>
<feature type="domain" description="Type 4 fimbrial biogenesis protein PilX N-terminal" evidence="2">
    <location>
        <begin position="15"/>
        <end position="65"/>
    </location>
</feature>
<sequence>MQRNTVMQGVRGAEQGQALVLVMLVLMVVVILGSATVTLTASHRQTAARQRNRLQAYYAADAGVERALVIIKQNPSGFWSRFPLMVPYAGGSIERVTVEEIPGGPGTGVKITSVGAFNNARRTLVVRARVYTSGGPSELLKGVSLLPEDRDYIQKLNGSVILSSASVKSRPVFYINGNLQINGSAAINGFDIYASGYIDTKGSMSLYDCDVQENYSDIPPFPELDEEWYRDQAVKTNQYYSDEDGKKNYTKSFSQTDYSGVYFVEGNGEISGTYGGNAVIVATGDIEVTSSLTAENPGSDLLVLISLNPDGGVKVNGSASVDALIITSGALRVHGSARIYGGIIARILDINGRAAIICDPDLIDSRPELIGLAFGGGSSPTGIKIESWSEQ</sequence>
<evidence type="ECO:0000256" key="1">
    <source>
        <dbReference type="SAM" id="Phobius"/>
    </source>
</evidence>
<evidence type="ECO:0000259" key="2">
    <source>
        <dbReference type="Pfam" id="PF14341"/>
    </source>
</evidence>
<keyword evidence="4" id="KW-1185">Reference proteome</keyword>
<feature type="transmembrane region" description="Helical" evidence="1">
    <location>
        <begin position="20"/>
        <end position="41"/>
    </location>
</feature>
<proteinExistence type="predicted"/>
<dbReference type="InterPro" id="IPR025746">
    <property type="entry name" value="PilX_N_dom"/>
</dbReference>
<dbReference type="OrthoDB" id="1724823at2"/>
<comment type="caution">
    <text evidence="3">The sequence shown here is derived from an EMBL/GenBank/DDBJ whole genome shotgun (WGS) entry which is preliminary data.</text>
</comment>
<name>A0A5S5ANR2_9FIRM</name>
<evidence type="ECO:0000313" key="3">
    <source>
        <dbReference type="EMBL" id="TYP53297.1"/>
    </source>
</evidence>
<reference evidence="3 4" key="1">
    <citation type="submission" date="2019-07" db="EMBL/GenBank/DDBJ databases">
        <title>Genomic Encyclopedia of Type Strains, Phase I: the one thousand microbial genomes (KMG-I) project.</title>
        <authorList>
            <person name="Kyrpides N."/>
        </authorList>
    </citation>
    <scope>NUCLEOTIDE SEQUENCE [LARGE SCALE GENOMIC DNA]</scope>
    <source>
        <strain evidence="3 4">DSM 16647</strain>
    </source>
</reference>
<gene>
    <name evidence="3" type="ORF">LZ11_01538</name>
</gene>
<organism evidence="3 4">
    <name type="scientific">Thermosediminibacter litoriperuensis</name>
    <dbReference type="NCBI Taxonomy" id="291989"/>
    <lineage>
        <taxon>Bacteria</taxon>
        <taxon>Bacillati</taxon>
        <taxon>Bacillota</taxon>
        <taxon>Clostridia</taxon>
        <taxon>Thermosediminibacterales</taxon>
        <taxon>Thermosediminibacteraceae</taxon>
        <taxon>Thermosediminibacter</taxon>
    </lineage>
</organism>
<keyword evidence="1" id="KW-0472">Membrane</keyword>
<protein>
    <submittedName>
        <fullName evidence="3">PilX-like prepilin protein</fullName>
    </submittedName>
</protein>
<dbReference type="AlphaFoldDB" id="A0A5S5ANR2"/>
<dbReference type="RefSeq" id="WP_148867285.1">
    <property type="nucleotide sequence ID" value="NZ_VNHO01000015.1"/>
</dbReference>
<keyword evidence="1" id="KW-0812">Transmembrane</keyword>
<evidence type="ECO:0000313" key="4">
    <source>
        <dbReference type="Proteomes" id="UP000322294"/>
    </source>
</evidence>
<dbReference type="Proteomes" id="UP000322294">
    <property type="component" value="Unassembled WGS sequence"/>
</dbReference>
<dbReference type="EMBL" id="VNHO01000015">
    <property type="protein sequence ID" value="TYP53297.1"/>
    <property type="molecule type" value="Genomic_DNA"/>
</dbReference>
<keyword evidence="1" id="KW-1133">Transmembrane helix</keyword>